<feature type="region of interest" description="Disordered" evidence="3">
    <location>
        <begin position="424"/>
        <end position="464"/>
    </location>
</feature>
<evidence type="ECO:0000313" key="4">
    <source>
        <dbReference type="EMBL" id="MFC3615195.1"/>
    </source>
</evidence>
<proteinExistence type="predicted"/>
<dbReference type="EMBL" id="JBHRXI010000016">
    <property type="protein sequence ID" value="MFC3615195.1"/>
    <property type="molecule type" value="Genomic_DNA"/>
</dbReference>
<keyword evidence="5" id="KW-1185">Reference proteome</keyword>
<evidence type="ECO:0000256" key="3">
    <source>
        <dbReference type="SAM" id="MobiDB-lite"/>
    </source>
</evidence>
<dbReference type="PANTHER" id="PTHR38340:SF1">
    <property type="entry name" value="S-LAYER PROTEIN"/>
    <property type="match status" value="1"/>
</dbReference>
<gene>
    <name evidence="4" type="ORF">ACFORG_15625</name>
</gene>
<dbReference type="InterPro" id="IPR018511">
    <property type="entry name" value="Hemolysin-typ_Ca-bd_CS"/>
</dbReference>
<evidence type="ECO:0000256" key="2">
    <source>
        <dbReference type="ARBA" id="ARBA00022525"/>
    </source>
</evidence>
<reference evidence="5" key="1">
    <citation type="journal article" date="2019" name="Int. J. Syst. Evol. Microbiol.">
        <title>The Global Catalogue of Microorganisms (GCM) 10K type strain sequencing project: providing services to taxonomists for standard genome sequencing and annotation.</title>
        <authorList>
            <consortium name="The Broad Institute Genomics Platform"/>
            <consortium name="The Broad Institute Genome Sequencing Center for Infectious Disease"/>
            <person name="Wu L."/>
            <person name="Ma J."/>
        </authorList>
    </citation>
    <scope>NUCLEOTIDE SEQUENCE [LARGE SCALE GENOMIC DNA]</scope>
    <source>
        <strain evidence="5">KCTC 42911</strain>
    </source>
</reference>
<name>A0ABV7TIT9_9RHOB</name>
<keyword evidence="2" id="KW-0964">Secreted</keyword>
<dbReference type="SUPFAM" id="SSF51120">
    <property type="entry name" value="beta-Roll"/>
    <property type="match status" value="5"/>
</dbReference>
<protein>
    <recommendedName>
        <fullName evidence="6">Calcium-binding protein</fullName>
    </recommendedName>
</protein>
<sequence length="664" mass="66629">MVWTGVFFSSSAELFEGVEGYFALDGVAGAGQVPTINDVTTATQVSFRAPNYLGRITFFGTDLATGTAPLPSGQQLPVFTSGTVTGIEFQFNYTLSRAIDQGISSPALYLPSLLEPSATLQLPNLSAVAISNAILQSYQARSPQPLVDFFSQDNANFAGTDGVNIIGGFNNNDLLRGLGGNDLLQGNGGNDTLDGGPGTDGLQGGEGSDLYLPGPPDPNTPVGDSVSDNGLTRGDIDTISYANAPGSVVIDLNPLDGNSSAGWAQGLMAGGIEAVIGSNFNDTIIGTDFPESIQDTAADTLIGGLGDDVLFGLGGSDLLQGGPGFDTLVGGANGDIANPGPGDAAGFAAASNQIDLFRLADGSVLVAAPGGGVDLLREIELISLLDGTFSLASVPNSQRNLVTGTGQGENLTGSPGADLMFGRAGNDALQGGSGNDQLEGDEGDDRIAGGAGSDTLRGGAGNDDLDGGDGNDLAVIGASTGAITVFEVAGGVEVLGEGRDLVRSSVERVAFNDRELSFDELAALAGPATITGTDSGETLDGTSSAEVIRALAGNDIIRPGSGNDTIEGGAGLDMLDFSEHPLPGGLGQSDRLLDVDIGAGTANLFGGEVNAFSGIEQATGTARNDRIVGDDTANRILGLAGDDTLDGGVGADTLNGGDGDDRIS</sequence>
<dbReference type="PANTHER" id="PTHR38340">
    <property type="entry name" value="S-LAYER PROTEIN"/>
    <property type="match status" value="1"/>
</dbReference>
<dbReference type="PRINTS" id="PR00313">
    <property type="entry name" value="CABNDNGRPT"/>
</dbReference>
<organism evidence="4 5">
    <name type="scientific">Lutimaribacter marinistellae</name>
    <dbReference type="NCBI Taxonomy" id="1820329"/>
    <lineage>
        <taxon>Bacteria</taxon>
        <taxon>Pseudomonadati</taxon>
        <taxon>Pseudomonadota</taxon>
        <taxon>Alphaproteobacteria</taxon>
        <taxon>Rhodobacterales</taxon>
        <taxon>Roseobacteraceae</taxon>
        <taxon>Lutimaribacter</taxon>
    </lineage>
</organism>
<dbReference type="InterPro" id="IPR001343">
    <property type="entry name" value="Hemolysn_Ca-bd"/>
</dbReference>
<dbReference type="Pfam" id="PF00353">
    <property type="entry name" value="HemolysinCabind"/>
    <property type="match status" value="6"/>
</dbReference>
<comment type="caution">
    <text evidence="4">The sequence shown here is derived from an EMBL/GenBank/DDBJ whole genome shotgun (WGS) entry which is preliminary data.</text>
</comment>
<feature type="region of interest" description="Disordered" evidence="3">
    <location>
        <begin position="186"/>
        <end position="230"/>
    </location>
</feature>
<comment type="subcellular location">
    <subcellularLocation>
        <location evidence="1">Secreted</location>
    </subcellularLocation>
</comment>
<dbReference type="Gene3D" id="2.150.10.10">
    <property type="entry name" value="Serralysin-like metalloprotease, C-terminal"/>
    <property type="match status" value="4"/>
</dbReference>
<evidence type="ECO:0000256" key="1">
    <source>
        <dbReference type="ARBA" id="ARBA00004613"/>
    </source>
</evidence>
<dbReference type="InterPro" id="IPR011049">
    <property type="entry name" value="Serralysin-like_metalloprot_C"/>
</dbReference>
<dbReference type="PROSITE" id="PS00330">
    <property type="entry name" value="HEMOLYSIN_CALCIUM"/>
    <property type="match status" value="8"/>
</dbReference>
<dbReference type="Proteomes" id="UP001595629">
    <property type="component" value="Unassembled WGS sequence"/>
</dbReference>
<evidence type="ECO:0008006" key="6">
    <source>
        <dbReference type="Google" id="ProtNLM"/>
    </source>
</evidence>
<evidence type="ECO:0000313" key="5">
    <source>
        <dbReference type="Proteomes" id="UP001595629"/>
    </source>
</evidence>
<feature type="non-terminal residue" evidence="4">
    <location>
        <position position="664"/>
    </location>
</feature>
<feature type="compositionally biased region" description="Gly residues" evidence="3">
    <location>
        <begin position="195"/>
        <end position="207"/>
    </location>
</feature>
<accession>A0ABV7TIT9</accession>
<dbReference type="InterPro" id="IPR050557">
    <property type="entry name" value="RTX_toxin/Mannuronan_C5-epim"/>
</dbReference>